<feature type="transmembrane region" description="Helical" evidence="1">
    <location>
        <begin position="12"/>
        <end position="31"/>
    </location>
</feature>
<dbReference type="InterPro" id="IPR012505">
    <property type="entry name" value="YbbR"/>
</dbReference>
<dbReference type="CDD" id="cd20206">
    <property type="entry name" value="YbbR"/>
    <property type="match status" value="1"/>
</dbReference>
<dbReference type="PANTHER" id="PTHR37804">
    <property type="entry name" value="CDAA REGULATORY PROTEIN CDAR"/>
    <property type="match status" value="1"/>
</dbReference>
<dbReference type="InterPro" id="IPR053154">
    <property type="entry name" value="c-di-AMP_regulator"/>
</dbReference>
<proteinExistence type="predicted"/>
<organism evidence="2 3">
    <name type="scientific">Acidaminococcus intestini</name>
    <dbReference type="NCBI Taxonomy" id="187327"/>
    <lineage>
        <taxon>Bacteria</taxon>
        <taxon>Bacillati</taxon>
        <taxon>Bacillota</taxon>
        <taxon>Negativicutes</taxon>
        <taxon>Acidaminococcales</taxon>
        <taxon>Acidaminococcaceae</taxon>
        <taxon>Acidaminococcus</taxon>
    </lineage>
</organism>
<dbReference type="Gene3D" id="2.170.120.30">
    <property type="match status" value="1"/>
</dbReference>
<evidence type="ECO:0000313" key="3">
    <source>
        <dbReference type="Proteomes" id="UP000754226"/>
    </source>
</evidence>
<comment type="caution">
    <text evidence="2">The sequence shown here is derived from an EMBL/GenBank/DDBJ whole genome shotgun (WGS) entry which is preliminary data.</text>
</comment>
<gene>
    <name evidence="2" type="ORF">KHX13_00425</name>
</gene>
<dbReference type="PANTHER" id="PTHR37804:SF1">
    <property type="entry name" value="CDAA REGULATORY PROTEIN CDAR"/>
    <property type="match status" value="1"/>
</dbReference>
<sequence length="312" mass="34417">MMMLSSKHPTRNSWLARIMCVIVASILWVYVMNEQNPITTRSFTVPLQTVHLQDDMLVKDLPETVNVRVSGTRSQIAALRTADVKAFIDFEGASKGRNTYRVTAQTKNGEVIEITPSLLQLEIDTQVSKEMKLEARIVGVPHSGITVSRMDLNPLQVKISGAEERINQVAKVLVMVDISNHDKNFETDATAVAVDQLGREMYDVKVTPSKVSTTVTIVRQLGTNDFPIKADLSGKLPSGISLVGTKITPQTVRLTADPKVLGELKEIKTAPIVLDNITSNVELNMPLQIPDKVLADTHNVIVEITVKNEKDQ</sequence>
<dbReference type="Gene3D" id="2.170.120.40">
    <property type="entry name" value="YbbR-like domain"/>
    <property type="match status" value="2"/>
</dbReference>
<evidence type="ECO:0000313" key="2">
    <source>
        <dbReference type="EMBL" id="MBS5518808.1"/>
    </source>
</evidence>
<reference evidence="2" key="1">
    <citation type="submission" date="2021-02" db="EMBL/GenBank/DDBJ databases">
        <title>Infant gut strain persistence is associated with maternal origin, phylogeny, and functional potential including surface adhesion and iron acquisition.</title>
        <authorList>
            <person name="Lou Y.C."/>
        </authorList>
    </citation>
    <scope>NUCLEOTIDE SEQUENCE</scope>
    <source>
        <strain evidence="2">L3_106_000M1_dasL3_106_000M1_concoct_15</strain>
    </source>
</reference>
<keyword evidence="1" id="KW-0472">Membrane</keyword>
<evidence type="ECO:0000256" key="1">
    <source>
        <dbReference type="SAM" id="Phobius"/>
    </source>
</evidence>
<name>A0A943ECD0_9FIRM</name>
<accession>A0A943ECD0</accession>
<keyword evidence="1" id="KW-0812">Transmembrane</keyword>
<dbReference type="AlphaFoldDB" id="A0A943ECD0"/>
<evidence type="ECO:0008006" key="4">
    <source>
        <dbReference type="Google" id="ProtNLM"/>
    </source>
</evidence>
<dbReference type="Proteomes" id="UP000754226">
    <property type="component" value="Unassembled WGS sequence"/>
</dbReference>
<keyword evidence="1" id="KW-1133">Transmembrane helix</keyword>
<protein>
    <recommendedName>
        <fullName evidence="4">YbbR-like protein</fullName>
    </recommendedName>
</protein>
<dbReference type="EMBL" id="JAGZCZ010000001">
    <property type="protein sequence ID" value="MBS5518808.1"/>
    <property type="molecule type" value="Genomic_DNA"/>
</dbReference>
<dbReference type="Pfam" id="PF07949">
    <property type="entry name" value="YbbR"/>
    <property type="match status" value="3"/>
</dbReference>